<name>A0A5K3FNP7_MESCO</name>
<evidence type="ECO:0000256" key="2">
    <source>
        <dbReference type="SAM" id="MobiDB-lite"/>
    </source>
</evidence>
<dbReference type="SMART" id="SM00355">
    <property type="entry name" value="ZnF_C2H2"/>
    <property type="match status" value="2"/>
</dbReference>
<feature type="region of interest" description="Disordered" evidence="2">
    <location>
        <begin position="574"/>
        <end position="607"/>
    </location>
</feature>
<evidence type="ECO:0000313" key="4">
    <source>
        <dbReference type="WBParaSite" id="MCU_010118-RC"/>
    </source>
</evidence>
<dbReference type="AlphaFoldDB" id="A0A5K3FNP7"/>
<feature type="region of interest" description="Disordered" evidence="2">
    <location>
        <begin position="1"/>
        <end position="105"/>
    </location>
</feature>
<proteinExistence type="predicted"/>
<dbReference type="PROSITE" id="PS00028">
    <property type="entry name" value="ZINC_FINGER_C2H2_1"/>
    <property type="match status" value="1"/>
</dbReference>
<dbReference type="GO" id="GO:0008270">
    <property type="term" value="F:zinc ion binding"/>
    <property type="evidence" value="ECO:0007669"/>
    <property type="project" value="UniProtKB-KW"/>
</dbReference>
<organism evidence="4">
    <name type="scientific">Mesocestoides corti</name>
    <name type="common">Flatworm</name>
    <dbReference type="NCBI Taxonomy" id="53468"/>
    <lineage>
        <taxon>Eukaryota</taxon>
        <taxon>Metazoa</taxon>
        <taxon>Spiralia</taxon>
        <taxon>Lophotrochozoa</taxon>
        <taxon>Platyhelminthes</taxon>
        <taxon>Cestoda</taxon>
        <taxon>Eucestoda</taxon>
        <taxon>Cyclophyllidea</taxon>
        <taxon>Mesocestoididae</taxon>
        <taxon>Mesocestoides</taxon>
    </lineage>
</organism>
<evidence type="ECO:0000259" key="3">
    <source>
        <dbReference type="PROSITE" id="PS50157"/>
    </source>
</evidence>
<keyword evidence="1" id="KW-0479">Metal-binding</keyword>
<accession>A0A5K3FNP7</accession>
<sequence>MKDMRKPHYSLRKSFSKERPTVNSSKTIELPVKSMGRTGKVENAKSGAKRTRGRPRTKETKTNSATKRLRRRDSDSVNGRKSPQRENSLSPTHQDPPQLEPMPAVDEDEDLDIPMGFSALNSVDAYLCPGKCIVICPLASCRKKFSNPIDLVSHLRIYHESETFPSLKIYTCPTCLTTRFSSHTTSSDLTLLSEHAARYHGQNFKQTEFIYFCTIVLDILTGDKSTQQKEENNLLKKEVSCMASQPQPDTHYHPILPLVPNSASSELRSDVATSNAARVNADSLGLRISSAVLPQASSAGHYIQISPVPPKLPGGAAPAPQPPQPVLAALAAAAVSGQLQTSLPTGGQALLLPSHTPPSSSSSAAAVAAAPDPILINSASIYTPAHAKQLPVFISSSTASCTTPDVAQTIASVASKLSTHSASTEAAIETLKQLMQSAAVAKAQQTTPSGTPLQAPATVTLTQPTVATRNTVLQTSPSTLLSDGGQQRGVSVPKVVTKVDEPQSTQPLVYPFVQSVTVSSSSSSSGNAAVTTSSPVTVMTSNNELDSSSDLSPNASANADLLTLARLSVKQATAEASSQEAQQSTSTAPRNRRLLPRKSANTAATSTPILVRKRAALPPLAVKPPKESVAPLITPTKLAAPTPAHFSPLIPAPNNTEHVAMAPAVAPAASETIRQEEAPLMTAALISPPRPAPSTSTLIPSSLGSVLAKSRLLQASSYISVQPRLSSIQSSGNHLIQRVPPSNRPAPLQKILPRPNAGAVAATSAKDLRPLVYPVQSLPLQASTPAVAQVCPPVATTATKTQCLTVVHPSTSSSQINGNSAAATVTTKNTPSSPSELNVST</sequence>
<evidence type="ECO:0000256" key="1">
    <source>
        <dbReference type="PROSITE-ProRule" id="PRU00042"/>
    </source>
</evidence>
<dbReference type="WBParaSite" id="MCU_010118-RC">
    <property type="protein sequence ID" value="MCU_010118-RC"/>
    <property type="gene ID" value="MCU_010118"/>
</dbReference>
<reference evidence="4" key="1">
    <citation type="submission" date="2019-11" db="UniProtKB">
        <authorList>
            <consortium name="WormBaseParasite"/>
        </authorList>
    </citation>
    <scope>IDENTIFICATION</scope>
</reference>
<feature type="compositionally biased region" description="Low complexity" evidence="2">
    <location>
        <begin position="574"/>
        <end position="588"/>
    </location>
</feature>
<keyword evidence="1" id="KW-0863">Zinc-finger</keyword>
<feature type="domain" description="C2H2-type" evidence="3">
    <location>
        <begin position="134"/>
        <end position="164"/>
    </location>
</feature>
<feature type="compositionally biased region" description="Polar residues" evidence="2">
    <location>
        <begin position="76"/>
        <end position="95"/>
    </location>
</feature>
<feature type="region of interest" description="Disordered" evidence="2">
    <location>
        <begin position="809"/>
        <end position="841"/>
    </location>
</feature>
<keyword evidence="1" id="KW-0862">Zinc</keyword>
<dbReference type="InterPro" id="IPR013087">
    <property type="entry name" value="Znf_C2H2_type"/>
</dbReference>
<dbReference type="PROSITE" id="PS50157">
    <property type="entry name" value="ZINC_FINGER_C2H2_2"/>
    <property type="match status" value="1"/>
</dbReference>
<protein>
    <submittedName>
        <fullName evidence="4">C2H2-type domain-containing protein</fullName>
    </submittedName>
</protein>